<accession>A0A8H4ZIV8</accession>
<evidence type="ECO:0000313" key="4">
    <source>
        <dbReference type="Proteomes" id="UP000573603"/>
    </source>
</evidence>
<feature type="region of interest" description="Disordered" evidence="1">
    <location>
        <begin position="326"/>
        <end position="362"/>
    </location>
</feature>
<keyword evidence="2" id="KW-1133">Transmembrane helix</keyword>
<dbReference type="AlphaFoldDB" id="A0A8H4ZIV8"/>
<keyword evidence="2" id="KW-0472">Membrane</keyword>
<gene>
    <name evidence="3" type="ORF">FANTH_6420</name>
</gene>
<protein>
    <submittedName>
        <fullName evidence="3">Uncharacterized protein</fullName>
    </submittedName>
</protein>
<keyword evidence="4" id="KW-1185">Reference proteome</keyword>
<comment type="caution">
    <text evidence="3">The sequence shown here is derived from an EMBL/GenBank/DDBJ whole genome shotgun (WGS) entry which is preliminary data.</text>
</comment>
<dbReference type="EMBL" id="JABEVY010000141">
    <property type="protein sequence ID" value="KAF5247329.1"/>
    <property type="molecule type" value="Genomic_DNA"/>
</dbReference>
<feature type="compositionally biased region" description="Basic and acidic residues" evidence="1">
    <location>
        <begin position="336"/>
        <end position="353"/>
    </location>
</feature>
<feature type="transmembrane region" description="Helical" evidence="2">
    <location>
        <begin position="212"/>
        <end position="235"/>
    </location>
</feature>
<evidence type="ECO:0000256" key="1">
    <source>
        <dbReference type="SAM" id="MobiDB-lite"/>
    </source>
</evidence>
<sequence length="362" mass="40899">MCSDFLADINNNHAKECRMNWGPKFVSGIKAITALGQLLLVARSELNVSTLEIPGSYDNRGKLLTIGEKVQSCSRLYLEAFAKSEQSLGKLSETAWELAHSRGSLHHVIELFRKDNSAIAYSSFRDEWARVHQYLNNLGQHASACFESWTYLLFVIQEFEAILNDMMTDNKKSSIRLTEKLEAAKGEIKTRRCDIKLESPDEKDTQRFDFTYAIPLLTAVLSVMFLSGIVFKVIIVSGMAILDDNDGDQARDLEIEIELLTQNHKLKATICQTLQEMGSSLASAIGGIRDTRDSYKAVFDRLSSMNEAKFYRFNRTMNEISCMVSYDESYPPNRTTDQRPRDSKDVKDLKEPAESNENPGTA</sequence>
<reference evidence="3 4" key="1">
    <citation type="journal article" date="2020" name="BMC Genomics">
        <title>Correction to: Identification and distribution of gene clusters required for synthesis of sphingolipid metabolism inhibitors in diverse species of the filamentous fungus Fusarium.</title>
        <authorList>
            <person name="Kim H.S."/>
            <person name="Lohmar J.M."/>
            <person name="Busman M."/>
            <person name="Brown D.W."/>
            <person name="Naumann T.A."/>
            <person name="Divon H.H."/>
            <person name="Lysoe E."/>
            <person name="Uhlig S."/>
            <person name="Proctor R.H."/>
        </authorList>
    </citation>
    <scope>NUCLEOTIDE SEQUENCE [LARGE SCALE GENOMIC DNA]</scope>
    <source>
        <strain evidence="3 4">NRRL 25214</strain>
    </source>
</reference>
<keyword evidence="2" id="KW-0812">Transmembrane</keyword>
<evidence type="ECO:0000256" key="2">
    <source>
        <dbReference type="SAM" id="Phobius"/>
    </source>
</evidence>
<dbReference type="Proteomes" id="UP000573603">
    <property type="component" value="Unassembled WGS sequence"/>
</dbReference>
<proteinExistence type="predicted"/>
<evidence type="ECO:0000313" key="3">
    <source>
        <dbReference type="EMBL" id="KAF5247329.1"/>
    </source>
</evidence>
<name>A0A8H4ZIV8_9HYPO</name>
<organism evidence="3 4">
    <name type="scientific">Fusarium anthophilum</name>
    <dbReference type="NCBI Taxonomy" id="48485"/>
    <lineage>
        <taxon>Eukaryota</taxon>
        <taxon>Fungi</taxon>
        <taxon>Dikarya</taxon>
        <taxon>Ascomycota</taxon>
        <taxon>Pezizomycotina</taxon>
        <taxon>Sordariomycetes</taxon>
        <taxon>Hypocreomycetidae</taxon>
        <taxon>Hypocreales</taxon>
        <taxon>Nectriaceae</taxon>
        <taxon>Fusarium</taxon>
        <taxon>Fusarium fujikuroi species complex</taxon>
    </lineage>
</organism>